<reference evidence="3" key="1">
    <citation type="submission" date="2021-02" db="EMBL/GenBank/DDBJ databases">
        <title>Genome sequence Cadophora malorum strain M34.</title>
        <authorList>
            <person name="Stefanovic E."/>
            <person name="Vu D."/>
            <person name="Scully C."/>
            <person name="Dijksterhuis J."/>
            <person name="Roader J."/>
            <person name="Houbraken J."/>
        </authorList>
    </citation>
    <scope>NUCLEOTIDE SEQUENCE</scope>
    <source>
        <strain evidence="3">M34</strain>
    </source>
</reference>
<evidence type="ECO:0000313" key="4">
    <source>
        <dbReference type="Proteomes" id="UP000664132"/>
    </source>
</evidence>
<evidence type="ECO:0000256" key="1">
    <source>
        <dbReference type="SAM" id="MobiDB-lite"/>
    </source>
</evidence>
<protein>
    <recommendedName>
        <fullName evidence="2">F-box domain-containing protein</fullName>
    </recommendedName>
</protein>
<name>A0A8H7WB55_9HELO</name>
<organism evidence="3 4">
    <name type="scientific">Cadophora malorum</name>
    <dbReference type="NCBI Taxonomy" id="108018"/>
    <lineage>
        <taxon>Eukaryota</taxon>
        <taxon>Fungi</taxon>
        <taxon>Dikarya</taxon>
        <taxon>Ascomycota</taxon>
        <taxon>Pezizomycotina</taxon>
        <taxon>Leotiomycetes</taxon>
        <taxon>Helotiales</taxon>
        <taxon>Ploettnerulaceae</taxon>
        <taxon>Cadophora</taxon>
    </lineage>
</organism>
<evidence type="ECO:0000259" key="2">
    <source>
        <dbReference type="Pfam" id="PF12937"/>
    </source>
</evidence>
<sequence>MTIEGNIPEDKSGLVGDNTADGKGLVSIETLPNEILSQIFGYLDRAPPSYNIDELHDEPHFDITKSGDSPLKACSLVSRRWRAVSKSVLFKHAQFIVRKHATRSIMLTQQIKPFLNFLVSDSLRNVTSFSLLVYDNKITDNPKGERRDDDFADFWSSLFQTIDPINLLIVAPPEALGALSSCRIILTDAWNFDCPCHYLRLQKIPGSGQGNAPKLTSDSEAGGSVPQFSGPSVRDHQPDPYPKSPALFDLRAWNKLLLNEGSFIKAYATYEFWLRKAPSDLIGASAHNDKALISPTIRDMEYIALFPLCSHFADLSEHLPRLDRLYCQLIPRNQILSDPKKMVQVESEDLWMERNASYASLMRELFNSPPSDNYQHLKIFESGDAADRAAWGMAVEYVKRAGNGWMVGGDGIFVRNPEDIKPPEGEIGEEPSTFQGSLIRWAWNGTAELPVSAYPLYDHPMGP</sequence>
<dbReference type="EMBL" id="JAFJYH010000097">
    <property type="protein sequence ID" value="KAG4419834.1"/>
    <property type="molecule type" value="Genomic_DNA"/>
</dbReference>
<feature type="domain" description="F-box" evidence="2">
    <location>
        <begin position="28"/>
        <end position="89"/>
    </location>
</feature>
<dbReference type="Proteomes" id="UP000664132">
    <property type="component" value="Unassembled WGS sequence"/>
</dbReference>
<accession>A0A8H7WB55</accession>
<proteinExistence type="predicted"/>
<dbReference type="OrthoDB" id="5296720at2759"/>
<dbReference type="Gene3D" id="1.20.1280.50">
    <property type="match status" value="1"/>
</dbReference>
<dbReference type="Pfam" id="PF12937">
    <property type="entry name" value="F-box-like"/>
    <property type="match status" value="1"/>
</dbReference>
<gene>
    <name evidence="3" type="ORF">IFR04_007053</name>
</gene>
<feature type="region of interest" description="Disordered" evidence="1">
    <location>
        <begin position="208"/>
        <end position="239"/>
    </location>
</feature>
<keyword evidence="4" id="KW-1185">Reference proteome</keyword>
<dbReference type="InterPro" id="IPR001810">
    <property type="entry name" value="F-box_dom"/>
</dbReference>
<dbReference type="AlphaFoldDB" id="A0A8H7WB55"/>
<comment type="caution">
    <text evidence="3">The sequence shown here is derived from an EMBL/GenBank/DDBJ whole genome shotgun (WGS) entry which is preliminary data.</text>
</comment>
<evidence type="ECO:0000313" key="3">
    <source>
        <dbReference type="EMBL" id="KAG4419834.1"/>
    </source>
</evidence>